<feature type="compositionally biased region" description="Basic and acidic residues" evidence="1">
    <location>
        <begin position="635"/>
        <end position="646"/>
    </location>
</feature>
<comment type="caution">
    <text evidence="2">The sequence shown here is derived from an EMBL/GenBank/DDBJ whole genome shotgun (WGS) entry which is preliminary data.</text>
</comment>
<evidence type="ECO:0000313" key="2">
    <source>
        <dbReference type="EMBL" id="KAB1261701.1"/>
    </source>
</evidence>
<sequence length="908" mass="95501">MCLLLDPWLPRPQQVLASWSVFSRPSSHWSGGESDSSPDSHIQLPRKLRGVYGVSSIQFGGLQICRQQGQQQGQHPRVPTTDVDVTSSHLNSSLGKAFMLQLLLDPSLSSPTCPTTPSAASGHLALLPTHASWGPLPALHLSWGTAASPPRARVPPEGRMFSGSTGIKGAQTSTGCSPSGQSGMVALDPHAQDDLNVQVRAGGEVQAHRPRARPVQRGACPGARSVTRGSGRRCVGTPDPAQDEAGGEGLPRAGLGCELGGLSLTAFPATALKGEAEGPPHFQAVVSPSHGVGVPESSAPRWDTGATAAVRSLAAADGDNFGLTYTSECLAAGPTLPAPPLRVSPAPRALGPITRPAPSSSPPASRCWCTHSSGSASVCTLGTRLTDVLRYVHPCVLAAECTRFCGVMYRLRDSQALRGRTRGPCSPGAASPPGGGGWGATVVVKQRLENRAKPVRSNAPAWRALAVGTRLIPGGSRGLPEEPEAEREACGTDTGPKELPAAKAGLIRASRNERRCVLNPRTTRMPVCPQKEGNHGPHTPCWTLGGQVPFPGTPAKSGRRQTRPHSETFHKAAARSLGCQGHERQARTESCRPKIPAAALLRTEARPDSGSCSSAGAGRRRGGRRAPQILPRFSTETRPRMREKRPNSANGDGQTLFSVTQAGTEGQTLCDLTCVQNLRQAHSEKQRVQATGAAVGGQRCTDAGGRAQLGACSSHAGLHTYTWLRGQNCHTTTTANFHQAQRQPLNDDCRLQLNALSSGREESVLERRETCLLLLKTQHLNHRGCSRRGCFLVEGAGQATGPLVMRITEGGEEFGETQRNTNAVITVGEAPEDGTGRPVVEKGLVRGAERPKAQKGGETVGFRREGGHQGRVRRTGLGGAHTQREGPACCPSLSAKATCACGSVPPSL</sequence>
<protein>
    <submittedName>
        <fullName evidence="2">Uncharacterized protein</fullName>
    </submittedName>
</protein>
<reference evidence="2 3" key="1">
    <citation type="journal article" date="2019" name="Mol. Ecol. Resour.">
        <title>Improving Illumina assemblies with Hi-C and long reads: an example with the North African dromedary.</title>
        <authorList>
            <person name="Elbers J.P."/>
            <person name="Rogers M.F."/>
            <person name="Perelman P.L."/>
            <person name="Proskuryakova A.A."/>
            <person name="Serdyukova N.A."/>
            <person name="Johnson W.E."/>
            <person name="Horin P."/>
            <person name="Corander J."/>
            <person name="Murphy D."/>
            <person name="Burger P.A."/>
        </authorList>
    </citation>
    <scope>NUCLEOTIDE SEQUENCE [LARGE SCALE GENOMIC DNA]</scope>
    <source>
        <strain evidence="2">Drom800</strain>
        <tissue evidence="2">Blood</tissue>
    </source>
</reference>
<accession>A0A5N4CS78</accession>
<feature type="region of interest" description="Disordered" evidence="1">
    <location>
        <begin position="473"/>
        <end position="504"/>
    </location>
</feature>
<dbReference type="AlphaFoldDB" id="A0A5N4CS78"/>
<feature type="region of interest" description="Disordered" evidence="1">
    <location>
        <begin position="849"/>
        <end position="888"/>
    </location>
</feature>
<keyword evidence="3" id="KW-1185">Reference proteome</keyword>
<feature type="region of interest" description="Disordered" evidence="1">
    <location>
        <begin position="204"/>
        <end position="249"/>
    </location>
</feature>
<proteinExistence type="predicted"/>
<evidence type="ECO:0000313" key="3">
    <source>
        <dbReference type="Proteomes" id="UP000299084"/>
    </source>
</evidence>
<feature type="region of interest" description="Disordered" evidence="1">
    <location>
        <begin position="603"/>
        <end position="654"/>
    </location>
</feature>
<name>A0A5N4CS78_CAMDR</name>
<gene>
    <name evidence="2" type="ORF">Cadr_000022525</name>
</gene>
<evidence type="ECO:0000256" key="1">
    <source>
        <dbReference type="SAM" id="MobiDB-lite"/>
    </source>
</evidence>
<dbReference type="Proteomes" id="UP000299084">
    <property type="component" value="Unassembled WGS sequence"/>
</dbReference>
<dbReference type="EMBL" id="JWIN03000020">
    <property type="protein sequence ID" value="KAB1261701.1"/>
    <property type="molecule type" value="Genomic_DNA"/>
</dbReference>
<organism evidence="2 3">
    <name type="scientific">Camelus dromedarius</name>
    <name type="common">Dromedary</name>
    <name type="synonym">Arabian camel</name>
    <dbReference type="NCBI Taxonomy" id="9838"/>
    <lineage>
        <taxon>Eukaryota</taxon>
        <taxon>Metazoa</taxon>
        <taxon>Chordata</taxon>
        <taxon>Craniata</taxon>
        <taxon>Vertebrata</taxon>
        <taxon>Euteleostomi</taxon>
        <taxon>Mammalia</taxon>
        <taxon>Eutheria</taxon>
        <taxon>Laurasiatheria</taxon>
        <taxon>Artiodactyla</taxon>
        <taxon>Tylopoda</taxon>
        <taxon>Camelidae</taxon>
        <taxon>Camelus</taxon>
    </lineage>
</organism>